<organism evidence="1 2">
    <name type="scientific">Dryococelus australis</name>
    <dbReference type="NCBI Taxonomy" id="614101"/>
    <lineage>
        <taxon>Eukaryota</taxon>
        <taxon>Metazoa</taxon>
        <taxon>Ecdysozoa</taxon>
        <taxon>Arthropoda</taxon>
        <taxon>Hexapoda</taxon>
        <taxon>Insecta</taxon>
        <taxon>Pterygota</taxon>
        <taxon>Neoptera</taxon>
        <taxon>Polyneoptera</taxon>
        <taxon>Phasmatodea</taxon>
        <taxon>Verophasmatodea</taxon>
        <taxon>Anareolatae</taxon>
        <taxon>Phasmatidae</taxon>
        <taxon>Eurycanthinae</taxon>
        <taxon>Dryococelus</taxon>
    </lineage>
</organism>
<evidence type="ECO:0008006" key="3">
    <source>
        <dbReference type="Google" id="ProtNLM"/>
    </source>
</evidence>
<sequence length="98" mass="11405">MEVRCLRGKLCKKKFDKGVQILRDIRLKAHQIARELNISHRNFKASIGWCVRMTRHSVPYYLYNKTLDYLYSQVGNADETAVYFDMPSNTTSSQLGSE</sequence>
<dbReference type="EMBL" id="JARBHB010000001">
    <property type="protein sequence ID" value="KAJ8896742.1"/>
    <property type="molecule type" value="Genomic_DNA"/>
</dbReference>
<evidence type="ECO:0000313" key="1">
    <source>
        <dbReference type="EMBL" id="KAJ8896742.1"/>
    </source>
</evidence>
<accession>A0ABQ9IJC0</accession>
<proteinExistence type="predicted"/>
<gene>
    <name evidence="1" type="ORF">PR048_002087</name>
</gene>
<reference evidence="1 2" key="1">
    <citation type="submission" date="2023-02" db="EMBL/GenBank/DDBJ databases">
        <title>LHISI_Scaffold_Assembly.</title>
        <authorList>
            <person name="Stuart O.P."/>
            <person name="Cleave R."/>
            <person name="Magrath M.J.L."/>
            <person name="Mikheyev A.S."/>
        </authorList>
    </citation>
    <scope>NUCLEOTIDE SEQUENCE [LARGE SCALE GENOMIC DNA]</scope>
    <source>
        <strain evidence="1">Daus_M_001</strain>
        <tissue evidence="1">Leg muscle</tissue>
    </source>
</reference>
<name>A0ABQ9IJC0_9NEOP</name>
<dbReference type="Proteomes" id="UP001159363">
    <property type="component" value="Chromosome 1"/>
</dbReference>
<keyword evidence="2" id="KW-1185">Reference proteome</keyword>
<evidence type="ECO:0000313" key="2">
    <source>
        <dbReference type="Proteomes" id="UP001159363"/>
    </source>
</evidence>
<protein>
    <recommendedName>
        <fullName evidence="3">HTH CENPB-type domain-containing protein</fullName>
    </recommendedName>
</protein>
<comment type="caution">
    <text evidence="1">The sequence shown here is derived from an EMBL/GenBank/DDBJ whole genome shotgun (WGS) entry which is preliminary data.</text>
</comment>